<dbReference type="EMBL" id="CP060131">
    <property type="protein sequence ID" value="QNG52559.1"/>
    <property type="molecule type" value="Genomic_DNA"/>
</dbReference>
<name>A0A7G7MIE8_9PSEU</name>
<dbReference type="KEGG" id="ppel:H6H00_00230"/>
<dbReference type="SUPFAM" id="SSF82607">
    <property type="entry name" value="YbaB-like"/>
    <property type="match status" value="1"/>
</dbReference>
<organism evidence="1 2">
    <name type="scientific">Pseudonocardia petroleophila</name>
    <dbReference type="NCBI Taxonomy" id="37331"/>
    <lineage>
        <taxon>Bacteria</taxon>
        <taxon>Bacillati</taxon>
        <taxon>Actinomycetota</taxon>
        <taxon>Actinomycetes</taxon>
        <taxon>Pseudonocardiales</taxon>
        <taxon>Pseudonocardiaceae</taxon>
        <taxon>Pseudonocardia</taxon>
    </lineage>
</organism>
<sequence>MDGRPGIDGRQWLDSYQDRLSELKARADRAQAALAGVDGTAASPDGAVSVTVVPGGAVRRVVFSERSEALSRVQLAALVVETAARAQAEADRRVTEAVAPLLGDDSEAMRVIRSYRGAGS</sequence>
<dbReference type="AlphaFoldDB" id="A0A7G7MIE8"/>
<reference evidence="1 2" key="1">
    <citation type="submission" date="2020-08" db="EMBL/GenBank/DDBJ databases">
        <authorList>
            <person name="Mo P."/>
        </authorList>
    </citation>
    <scope>NUCLEOTIDE SEQUENCE [LARGE SCALE GENOMIC DNA]</scope>
    <source>
        <strain evidence="1 2">CGMCC 4.1532</strain>
    </source>
</reference>
<gene>
    <name evidence="1" type="ORF">H6H00_00230</name>
</gene>
<dbReference type="Pfam" id="PF02575">
    <property type="entry name" value="YbaB_DNA_bd"/>
    <property type="match status" value="1"/>
</dbReference>
<dbReference type="InterPro" id="IPR036894">
    <property type="entry name" value="YbaB-like_sf"/>
</dbReference>
<accession>A0A7G7MIE8</accession>
<dbReference type="Proteomes" id="UP000515728">
    <property type="component" value="Chromosome"/>
</dbReference>
<evidence type="ECO:0000313" key="1">
    <source>
        <dbReference type="EMBL" id="QNG52559.1"/>
    </source>
</evidence>
<proteinExistence type="predicted"/>
<protein>
    <submittedName>
        <fullName evidence="1">YbaB/EbfC family nucleoid-associated protein</fullName>
    </submittedName>
</protein>
<keyword evidence="2" id="KW-1185">Reference proteome</keyword>
<dbReference type="RefSeq" id="WP_185719388.1">
    <property type="nucleotide sequence ID" value="NZ_BAAAWI010000001.1"/>
</dbReference>
<evidence type="ECO:0000313" key="2">
    <source>
        <dbReference type="Proteomes" id="UP000515728"/>
    </source>
</evidence>
<dbReference type="InterPro" id="IPR004401">
    <property type="entry name" value="YbaB/EbfC"/>
</dbReference>
<dbReference type="Gene3D" id="3.30.1310.10">
    <property type="entry name" value="Nucleoid-associated protein YbaB-like domain"/>
    <property type="match status" value="1"/>
</dbReference>
<dbReference type="GO" id="GO:0003677">
    <property type="term" value="F:DNA binding"/>
    <property type="evidence" value="ECO:0007669"/>
    <property type="project" value="InterPro"/>
</dbReference>